<evidence type="ECO:0000313" key="1">
    <source>
        <dbReference type="EMBL" id="AUR02011.1"/>
    </source>
</evidence>
<sequence>MRKFNTRIDDRHFQEIHHALGCPWPDEIMGETYRNYFCTGDDTEIAERMRASPHWTGGKKTYGSTYFSVTDEGRSALLDYILKNLHVPTRYAVTYKGQGDYPPSLLPAKSHSAARYAAYLQSECEWPLVEFMAEIASVKIHSRAINPHLSSYPPPLMERDMKISALIAQLQLEQEKHGDLPVFTVDSDIDRLHVIPCKDGISRTTNGKPEEPNELVLEFHPVD</sequence>
<protein>
    <submittedName>
        <fullName evidence="1">Uncharacterized protein</fullName>
    </submittedName>
</protein>
<dbReference type="Proteomes" id="UP000236447">
    <property type="component" value="Plasmid pP88_h"/>
</dbReference>
<evidence type="ECO:0000313" key="2">
    <source>
        <dbReference type="Proteomes" id="UP000236447"/>
    </source>
</evidence>
<gene>
    <name evidence="1" type="ORF">PhaeoP88_04699</name>
</gene>
<reference evidence="1 2" key="1">
    <citation type="journal article" date="2017" name="Front. Microbiol.">
        <title>Phaeobacter piscinae sp. nov., a species of the Roseobacter group and potential aquaculture probiont.</title>
        <authorList>
            <person name="Sonnenschein E.C."/>
            <person name="Phippen C.B.W."/>
            <person name="Nielsen K.F."/>
            <person name="Mateiu R.V."/>
            <person name="Melchiorsen J."/>
            <person name="Gram L."/>
            <person name="Overmann J."/>
            <person name="Freese H.M."/>
        </authorList>
    </citation>
    <scope>NUCLEOTIDE SEQUENCE [LARGE SCALE GENOMIC DNA]</scope>
    <source>
        <strain evidence="1 2">P88</strain>
        <plasmid evidence="2">pp88_h</plasmid>
    </source>
</reference>
<dbReference type="AlphaFoldDB" id="A0A2I7KHG3"/>
<dbReference type="RefSeq" id="WP_123619022.1">
    <property type="nucleotide sequence ID" value="NZ_CP010733.1"/>
</dbReference>
<geneLocation type="plasmid" evidence="2">
    <name>pp88_h</name>
</geneLocation>
<proteinExistence type="predicted"/>
<name>A0A2I7KHG3_9RHOB</name>
<keyword evidence="1" id="KW-0614">Plasmid</keyword>
<reference evidence="1 2" key="2">
    <citation type="journal article" date="2017" name="Genome Biol. Evol.">
        <title>Trajectories and Drivers of Genome Evolution in Surface-Associated Marine Phaeobacter.</title>
        <authorList>
            <person name="Freese H.M."/>
            <person name="Sikorski J."/>
            <person name="Bunk B."/>
            <person name="Scheuner C."/>
            <person name="Meier-Kolthoff J.P."/>
            <person name="Sproer C."/>
            <person name="Gram L."/>
            <person name="Overmann J."/>
        </authorList>
    </citation>
    <scope>NUCLEOTIDE SEQUENCE [LARGE SCALE GENOMIC DNA]</scope>
    <source>
        <strain evidence="1 2">P88</strain>
        <plasmid evidence="2">pp88_h</plasmid>
    </source>
</reference>
<dbReference type="EMBL" id="CP010733">
    <property type="protein sequence ID" value="AUR02011.1"/>
    <property type="molecule type" value="Genomic_DNA"/>
</dbReference>
<organism evidence="1 2">
    <name type="scientific">Phaeobacter inhibens</name>
    <dbReference type="NCBI Taxonomy" id="221822"/>
    <lineage>
        <taxon>Bacteria</taxon>
        <taxon>Pseudomonadati</taxon>
        <taxon>Pseudomonadota</taxon>
        <taxon>Alphaproteobacteria</taxon>
        <taxon>Rhodobacterales</taxon>
        <taxon>Roseobacteraceae</taxon>
        <taxon>Phaeobacter</taxon>
    </lineage>
</organism>
<accession>A0A2I7KHG3</accession>